<dbReference type="EMBL" id="KK118955">
    <property type="protein sequence ID" value="KFM74271.1"/>
    <property type="molecule type" value="Genomic_DNA"/>
</dbReference>
<keyword evidence="2" id="KW-1185">Reference proteome</keyword>
<proteinExistence type="predicted"/>
<sequence length="90" mass="10561">MIKWKIRLQQMKSCQGIDHDIEKLIHTEKEKWREILHIIMDAVFYLSTNYLSFRGSDETPSSLLTKCPRPSQGNFLNLMTLLAKHNSTLK</sequence>
<reference evidence="1 2" key="1">
    <citation type="submission" date="2013-11" db="EMBL/GenBank/DDBJ databases">
        <title>Genome sequencing of Stegodyphus mimosarum.</title>
        <authorList>
            <person name="Bechsgaard J."/>
        </authorList>
    </citation>
    <scope>NUCLEOTIDE SEQUENCE [LARGE SCALE GENOMIC DNA]</scope>
</reference>
<accession>A0A087UA82</accession>
<dbReference type="OrthoDB" id="10063284at2759"/>
<evidence type="ECO:0000313" key="2">
    <source>
        <dbReference type="Proteomes" id="UP000054359"/>
    </source>
</evidence>
<protein>
    <recommendedName>
        <fullName evidence="3">DUF4371 domain-containing protein</fullName>
    </recommendedName>
</protein>
<gene>
    <name evidence="1" type="ORF">X975_04207</name>
</gene>
<dbReference type="Proteomes" id="UP000054359">
    <property type="component" value="Unassembled WGS sequence"/>
</dbReference>
<organism evidence="1 2">
    <name type="scientific">Stegodyphus mimosarum</name>
    <name type="common">African social velvet spider</name>
    <dbReference type="NCBI Taxonomy" id="407821"/>
    <lineage>
        <taxon>Eukaryota</taxon>
        <taxon>Metazoa</taxon>
        <taxon>Ecdysozoa</taxon>
        <taxon>Arthropoda</taxon>
        <taxon>Chelicerata</taxon>
        <taxon>Arachnida</taxon>
        <taxon>Araneae</taxon>
        <taxon>Araneomorphae</taxon>
        <taxon>Entelegynae</taxon>
        <taxon>Eresoidea</taxon>
        <taxon>Eresidae</taxon>
        <taxon>Stegodyphus</taxon>
    </lineage>
</organism>
<evidence type="ECO:0008006" key="3">
    <source>
        <dbReference type="Google" id="ProtNLM"/>
    </source>
</evidence>
<feature type="non-terminal residue" evidence="1">
    <location>
        <position position="90"/>
    </location>
</feature>
<dbReference type="AlphaFoldDB" id="A0A087UA82"/>
<evidence type="ECO:0000313" key="1">
    <source>
        <dbReference type="EMBL" id="KFM74271.1"/>
    </source>
</evidence>
<name>A0A087UA82_STEMI</name>